<protein>
    <submittedName>
        <fullName evidence="2">Iron reductase</fullName>
    </submittedName>
</protein>
<dbReference type="EMBL" id="ANBP01000003">
    <property type="protein sequence ID" value="KAB7758957.1"/>
    <property type="molecule type" value="Genomic_DNA"/>
</dbReference>
<gene>
    <name evidence="2" type="ORF">MPHL21000_03890</name>
</gene>
<evidence type="ECO:0000313" key="2">
    <source>
        <dbReference type="EMBL" id="KAB7758957.1"/>
    </source>
</evidence>
<comment type="caution">
    <text evidence="2">The sequence shown here is derived from an EMBL/GenBank/DDBJ whole genome shotgun (WGS) entry which is preliminary data.</text>
</comment>
<evidence type="ECO:0000259" key="1">
    <source>
        <dbReference type="Pfam" id="PF11575"/>
    </source>
</evidence>
<accession>A0A5N5VDS0</accession>
<name>A0A5N5VDS0_MYCPH</name>
<proteinExistence type="predicted"/>
<feature type="domain" description="Ferric siderophore reductase C-terminal" evidence="1">
    <location>
        <begin position="193"/>
        <end position="213"/>
    </location>
</feature>
<dbReference type="AlphaFoldDB" id="A0A5N5VDS0"/>
<dbReference type="RefSeq" id="WP_061492329.1">
    <property type="nucleotide sequence ID" value="NZ_ANBO01000004.1"/>
</dbReference>
<dbReference type="Pfam" id="PF11575">
    <property type="entry name" value="FhuF_C"/>
    <property type="match status" value="1"/>
</dbReference>
<reference evidence="2 3" key="1">
    <citation type="submission" date="2012-10" db="EMBL/GenBank/DDBJ databases">
        <title>The draft sequence of the Mycobacterium pheli genome.</title>
        <authorList>
            <person name="Pettersson B.M.F."/>
            <person name="Das S."/>
            <person name="Dasgupta S."/>
            <person name="Bhattacharya A."/>
            <person name="Kirsebom L.A."/>
        </authorList>
    </citation>
    <scope>NUCLEOTIDE SEQUENCE [LARGE SCALE GENOMIC DNA]</scope>
    <source>
        <strain evidence="2 3">CCUG 21000</strain>
    </source>
</reference>
<dbReference type="Proteomes" id="UP000325690">
    <property type="component" value="Unassembled WGS sequence"/>
</dbReference>
<sequence>MRIADQLADVGRLGGFFAIGLGPGFDGWRPVSDCYADGFADLIERTAARNGDRRVSASLVQMGHATRLWSPALACAVIHGVAPDFADLRWAPDTADLAVPEPTGTPLSSDRAQTLYRVVVERHLEPLAAALPVRLASGLLYGNITSAMVGAARALYMIRPSLRDDATRLARELLATGRLAGTGTVSGNLAFRRRSCCLYYRIADGAKCGDCALR</sequence>
<organism evidence="2 3">
    <name type="scientific">Mycolicibacterium phlei DSM 43239 = CCUG 21000</name>
    <dbReference type="NCBI Taxonomy" id="1226750"/>
    <lineage>
        <taxon>Bacteria</taxon>
        <taxon>Bacillati</taxon>
        <taxon>Actinomycetota</taxon>
        <taxon>Actinomycetes</taxon>
        <taxon>Mycobacteriales</taxon>
        <taxon>Mycobacteriaceae</taxon>
        <taxon>Mycolicibacterium</taxon>
    </lineage>
</organism>
<dbReference type="GO" id="GO:0051537">
    <property type="term" value="F:2 iron, 2 sulfur cluster binding"/>
    <property type="evidence" value="ECO:0007669"/>
    <property type="project" value="InterPro"/>
</dbReference>
<evidence type="ECO:0000313" key="3">
    <source>
        <dbReference type="Proteomes" id="UP000325690"/>
    </source>
</evidence>
<keyword evidence="3" id="KW-1185">Reference proteome</keyword>
<dbReference type="InterPro" id="IPR024726">
    <property type="entry name" value="FhuF_C"/>
</dbReference>